<sequence>MKIAQIAPLTERVPPRLYGGSERIVSYLTEELVRQGHDVTLFASGDSRSTARLVPCSHVALRLNPQVRNHVPYQVMMLEQVRQRADEFDVLHFHIDLVHFPLVRDFADRTLTTLHGRLDLPDLKPFYRAFPEFPLVSISNDQRKPMPPVNWMGTVYHGLPKDLLPFSAEPGEGYLAFLGRISPEKRPDRAIEIAARSGMKLKIAAKVDKVDQDYWNETIAPMIARHPNVEYIGEIDDSQKGQFLGNALALVFPIDWPEPFGLASIEAMACGTPVIAFDCGSVPEVVDHGVSGLIVSSLDEAVAAVGHVGSLDRRLVRATFETRFSVERMARDYVAIYERLTGTDTTNDLRGIAPGQKLDIHAVA</sequence>
<organism evidence="3 4">
    <name type="scientific">Devosia nitrariae</name>
    <dbReference type="NCBI Taxonomy" id="2071872"/>
    <lineage>
        <taxon>Bacteria</taxon>
        <taxon>Pseudomonadati</taxon>
        <taxon>Pseudomonadota</taxon>
        <taxon>Alphaproteobacteria</taxon>
        <taxon>Hyphomicrobiales</taxon>
        <taxon>Devosiaceae</taxon>
        <taxon>Devosia</taxon>
    </lineage>
</organism>
<dbReference type="SUPFAM" id="SSF53756">
    <property type="entry name" value="UDP-Glycosyltransferase/glycogen phosphorylase"/>
    <property type="match status" value="1"/>
</dbReference>
<dbReference type="PANTHER" id="PTHR12526">
    <property type="entry name" value="GLYCOSYLTRANSFERASE"/>
    <property type="match status" value="1"/>
</dbReference>
<dbReference type="GO" id="GO:0016740">
    <property type="term" value="F:transferase activity"/>
    <property type="evidence" value="ECO:0007669"/>
    <property type="project" value="UniProtKB-KW"/>
</dbReference>
<dbReference type="InterPro" id="IPR028098">
    <property type="entry name" value="Glyco_trans_4-like_N"/>
</dbReference>
<keyword evidence="4" id="KW-1185">Reference proteome</keyword>
<protein>
    <submittedName>
        <fullName evidence="3">Glycosyl transferase</fullName>
    </submittedName>
</protein>
<evidence type="ECO:0000313" key="4">
    <source>
        <dbReference type="Proteomes" id="UP001156691"/>
    </source>
</evidence>
<reference evidence="4" key="1">
    <citation type="journal article" date="2019" name="Int. J. Syst. Evol. Microbiol.">
        <title>The Global Catalogue of Microorganisms (GCM) 10K type strain sequencing project: providing services to taxonomists for standard genome sequencing and annotation.</title>
        <authorList>
            <consortium name="The Broad Institute Genomics Platform"/>
            <consortium name="The Broad Institute Genome Sequencing Center for Infectious Disease"/>
            <person name="Wu L."/>
            <person name="Ma J."/>
        </authorList>
    </citation>
    <scope>NUCLEOTIDE SEQUENCE [LARGE SCALE GENOMIC DNA]</scope>
    <source>
        <strain evidence="4">NBRC 112416</strain>
    </source>
</reference>
<dbReference type="Pfam" id="PF00534">
    <property type="entry name" value="Glycos_transf_1"/>
    <property type="match status" value="1"/>
</dbReference>
<comment type="caution">
    <text evidence="3">The sequence shown here is derived from an EMBL/GenBank/DDBJ whole genome shotgun (WGS) entry which is preliminary data.</text>
</comment>
<dbReference type="PANTHER" id="PTHR12526:SF595">
    <property type="entry name" value="BLL5217 PROTEIN"/>
    <property type="match status" value="1"/>
</dbReference>
<proteinExistence type="predicted"/>
<feature type="domain" description="Glycosyltransferase subfamily 4-like N-terminal" evidence="2">
    <location>
        <begin position="18"/>
        <end position="121"/>
    </location>
</feature>
<dbReference type="EMBL" id="BSNS01000007">
    <property type="protein sequence ID" value="GLQ54099.1"/>
    <property type="molecule type" value="Genomic_DNA"/>
</dbReference>
<evidence type="ECO:0000313" key="3">
    <source>
        <dbReference type="EMBL" id="GLQ54099.1"/>
    </source>
</evidence>
<feature type="domain" description="Glycosyl transferase family 1" evidence="1">
    <location>
        <begin position="171"/>
        <end position="298"/>
    </location>
</feature>
<dbReference type="CDD" id="cd03802">
    <property type="entry name" value="GT4_AviGT4-like"/>
    <property type="match status" value="1"/>
</dbReference>
<evidence type="ECO:0000259" key="1">
    <source>
        <dbReference type="Pfam" id="PF00534"/>
    </source>
</evidence>
<gene>
    <name evidence="3" type="ORF">GCM10010862_13580</name>
</gene>
<accession>A0ABQ5W202</accession>
<name>A0ABQ5W202_9HYPH</name>
<dbReference type="Pfam" id="PF13439">
    <property type="entry name" value="Glyco_transf_4"/>
    <property type="match status" value="1"/>
</dbReference>
<dbReference type="Proteomes" id="UP001156691">
    <property type="component" value="Unassembled WGS sequence"/>
</dbReference>
<keyword evidence="3" id="KW-0808">Transferase</keyword>
<dbReference type="RefSeq" id="WP_284339536.1">
    <property type="nucleotide sequence ID" value="NZ_BSNS01000007.1"/>
</dbReference>
<evidence type="ECO:0000259" key="2">
    <source>
        <dbReference type="Pfam" id="PF13439"/>
    </source>
</evidence>
<dbReference type="Gene3D" id="3.40.50.2000">
    <property type="entry name" value="Glycogen Phosphorylase B"/>
    <property type="match status" value="2"/>
</dbReference>
<dbReference type="InterPro" id="IPR001296">
    <property type="entry name" value="Glyco_trans_1"/>
</dbReference>